<dbReference type="InterPro" id="IPR051721">
    <property type="entry name" value="Biopterin_syn/organic_redct"/>
</dbReference>
<dbReference type="NCBIfam" id="TIGR01500">
    <property type="entry name" value="sepiapter_red"/>
    <property type="match status" value="1"/>
</dbReference>
<dbReference type="KEGG" id="apln:112903848"/>
<dbReference type="GO" id="GO:0005737">
    <property type="term" value="C:cytoplasm"/>
    <property type="evidence" value="ECO:0007669"/>
    <property type="project" value="UniProtKB-SubCell"/>
</dbReference>
<dbReference type="GO" id="GO:0006729">
    <property type="term" value="P:tetrahydrobiopterin biosynthetic process"/>
    <property type="evidence" value="ECO:0007669"/>
    <property type="project" value="InterPro"/>
</dbReference>
<comment type="subcellular location">
    <subcellularLocation>
        <location evidence="1">Cytoplasm</location>
    </subcellularLocation>
</comment>
<dbReference type="Proteomes" id="UP000192223">
    <property type="component" value="Unplaced"/>
</dbReference>
<dbReference type="RefSeq" id="XP_018327971.2">
    <property type="nucleotide sequence ID" value="XM_018472469.2"/>
</dbReference>
<keyword evidence="6" id="KW-0521">NADP</keyword>
<keyword evidence="8" id="KW-1185">Reference proteome</keyword>
<dbReference type="GeneID" id="112903848"/>
<name>A0A7F5RC40_AGRPL</name>
<dbReference type="KEGG" id="apln:108738863"/>
<accession>A0A7F5RC40</accession>
<keyword evidence="7" id="KW-0560">Oxidoreductase</keyword>
<protein>
    <recommendedName>
        <fullName evidence="4">Sepiapterin reductase</fullName>
        <ecNumber evidence="3">1.1.1.153</ecNumber>
    </recommendedName>
</protein>
<dbReference type="GO" id="GO:0004757">
    <property type="term" value="F:sepiapterin reductase (NADP+) activity"/>
    <property type="evidence" value="ECO:0007669"/>
    <property type="project" value="UniProtKB-EC"/>
</dbReference>
<dbReference type="CDD" id="cd05367">
    <property type="entry name" value="SPR-like_SDR_c"/>
    <property type="match status" value="1"/>
</dbReference>
<dbReference type="RefSeq" id="XP_025833532.1">
    <property type="nucleotide sequence ID" value="XM_025977747.1"/>
</dbReference>
<dbReference type="OrthoDB" id="153074at2759"/>
<dbReference type="InterPro" id="IPR036291">
    <property type="entry name" value="NAD(P)-bd_dom_sf"/>
</dbReference>
<dbReference type="PRINTS" id="PR00081">
    <property type="entry name" value="GDHRDH"/>
</dbReference>
<evidence type="ECO:0000256" key="7">
    <source>
        <dbReference type="ARBA" id="ARBA00023002"/>
    </source>
</evidence>
<proteinExistence type="inferred from homology"/>
<keyword evidence="5" id="KW-0963">Cytoplasm</keyword>
<evidence type="ECO:0000256" key="3">
    <source>
        <dbReference type="ARBA" id="ARBA00013075"/>
    </source>
</evidence>
<evidence type="ECO:0000256" key="6">
    <source>
        <dbReference type="ARBA" id="ARBA00022857"/>
    </source>
</evidence>
<dbReference type="EC" id="1.1.1.153" evidence="3"/>
<evidence type="ECO:0000313" key="9">
    <source>
        <dbReference type="RefSeq" id="XP_025833532.1"/>
    </source>
</evidence>
<dbReference type="InterPro" id="IPR006393">
    <property type="entry name" value="Sepiapterin_red"/>
</dbReference>
<dbReference type="AlphaFoldDB" id="A0A7F5RC40"/>
<evidence type="ECO:0000313" key="8">
    <source>
        <dbReference type="Proteomes" id="UP000192223"/>
    </source>
</evidence>
<organism evidence="8 9">
    <name type="scientific">Agrilus planipennis</name>
    <name type="common">Emerald ash borer</name>
    <name type="synonym">Agrilus marcopoli</name>
    <dbReference type="NCBI Taxonomy" id="224129"/>
    <lineage>
        <taxon>Eukaryota</taxon>
        <taxon>Metazoa</taxon>
        <taxon>Ecdysozoa</taxon>
        <taxon>Arthropoda</taxon>
        <taxon>Hexapoda</taxon>
        <taxon>Insecta</taxon>
        <taxon>Pterygota</taxon>
        <taxon>Neoptera</taxon>
        <taxon>Endopterygota</taxon>
        <taxon>Coleoptera</taxon>
        <taxon>Polyphaga</taxon>
        <taxon>Elateriformia</taxon>
        <taxon>Buprestoidea</taxon>
        <taxon>Buprestidae</taxon>
        <taxon>Agrilinae</taxon>
        <taxon>Agrilus</taxon>
    </lineage>
</organism>
<evidence type="ECO:0000256" key="4">
    <source>
        <dbReference type="ARBA" id="ARBA00019170"/>
    </source>
</evidence>
<dbReference type="Pfam" id="PF00106">
    <property type="entry name" value="adh_short"/>
    <property type="match status" value="1"/>
</dbReference>
<sequence>MPTAVDFSKISYIIITGASQGIGRAIAVEIAKTVNKISTVLLLARSQTGLKETESLMLKENADLNIITTAQDLSKPDIGMFETIIKEPVDQVNNIEQGIIFHNAGHVGTLNPTTELIDLQAWRNYYDLNLFSAVLLNAAFVSEIRKKTKNLIVVNITSLCGKVPFANMSMYGSAKAARDLFFQVLATEEKDIIVLNYSPGPVDTNMVQDIVTNMKDKTVKDQFVSLLETKTILTPEQTVKKMLRILEMGDFKSGSIIDYYNRT</sequence>
<comment type="similarity">
    <text evidence="2">Belongs to the sepiapterin reductase family.</text>
</comment>
<dbReference type="PANTHER" id="PTHR44085">
    <property type="entry name" value="SEPIAPTERIN REDUCTASE"/>
    <property type="match status" value="1"/>
</dbReference>
<dbReference type="Gene3D" id="3.40.50.720">
    <property type="entry name" value="NAD(P)-binding Rossmann-like Domain"/>
    <property type="match status" value="1"/>
</dbReference>
<reference evidence="9" key="1">
    <citation type="submission" date="2025-08" db="UniProtKB">
        <authorList>
            <consortium name="RefSeq"/>
        </authorList>
    </citation>
    <scope>IDENTIFICATION</scope>
    <source>
        <tissue evidence="9">Entire body</tissue>
    </source>
</reference>
<dbReference type="PANTHER" id="PTHR44085:SF2">
    <property type="entry name" value="SEPIAPTERIN REDUCTASE"/>
    <property type="match status" value="1"/>
</dbReference>
<dbReference type="InterPro" id="IPR002347">
    <property type="entry name" value="SDR_fam"/>
</dbReference>
<dbReference type="SUPFAM" id="SSF51735">
    <property type="entry name" value="NAD(P)-binding Rossmann-fold domains"/>
    <property type="match status" value="1"/>
</dbReference>
<dbReference type="InParanoid" id="A0A7F5RC40"/>
<evidence type="ECO:0000256" key="1">
    <source>
        <dbReference type="ARBA" id="ARBA00004496"/>
    </source>
</evidence>
<evidence type="ECO:0000256" key="2">
    <source>
        <dbReference type="ARBA" id="ARBA00010483"/>
    </source>
</evidence>
<dbReference type="FunCoup" id="A0A7F5RC40">
    <property type="interactions" value="183"/>
</dbReference>
<evidence type="ECO:0000256" key="5">
    <source>
        <dbReference type="ARBA" id="ARBA00022490"/>
    </source>
</evidence>
<gene>
    <name evidence="9" type="primary">LOC112903848</name>
</gene>